<dbReference type="AlphaFoldDB" id="A6GCV1"/>
<comment type="caution">
    <text evidence="2">The sequence shown here is derived from an EMBL/GenBank/DDBJ whole genome shotgun (WGS) entry which is preliminary data.</text>
</comment>
<keyword evidence="3" id="KW-1185">Reference proteome</keyword>
<dbReference type="EMBL" id="ABCS01000068">
    <property type="protein sequence ID" value="EDM76275.1"/>
    <property type="molecule type" value="Genomic_DNA"/>
</dbReference>
<accession>A6GCV1</accession>
<protein>
    <submittedName>
        <fullName evidence="2">Uncharacterized protein</fullName>
    </submittedName>
</protein>
<evidence type="ECO:0000313" key="2">
    <source>
        <dbReference type="EMBL" id="EDM76275.1"/>
    </source>
</evidence>
<reference evidence="2 3" key="1">
    <citation type="submission" date="2007-06" db="EMBL/GenBank/DDBJ databases">
        <authorList>
            <person name="Shimkets L."/>
            <person name="Ferriera S."/>
            <person name="Johnson J."/>
            <person name="Kravitz S."/>
            <person name="Beeson K."/>
            <person name="Sutton G."/>
            <person name="Rogers Y.-H."/>
            <person name="Friedman R."/>
            <person name="Frazier M."/>
            <person name="Venter J.C."/>
        </authorList>
    </citation>
    <scope>NUCLEOTIDE SEQUENCE [LARGE SCALE GENOMIC DNA]</scope>
    <source>
        <strain evidence="2 3">SIR-1</strain>
    </source>
</reference>
<feature type="region of interest" description="Disordered" evidence="1">
    <location>
        <begin position="32"/>
        <end position="60"/>
    </location>
</feature>
<proteinExistence type="predicted"/>
<gene>
    <name evidence="2" type="ORF">PPSIR1_07782</name>
</gene>
<evidence type="ECO:0000256" key="1">
    <source>
        <dbReference type="SAM" id="MobiDB-lite"/>
    </source>
</evidence>
<sequence>MDSSPQGLAGLEVDTLEERAVAVEHLRALAAAPGDAAVGERTTRAEEQSDEAPPVRGTRG</sequence>
<name>A6GCV1_9BACT</name>
<organism evidence="2 3">
    <name type="scientific">Plesiocystis pacifica SIR-1</name>
    <dbReference type="NCBI Taxonomy" id="391625"/>
    <lineage>
        <taxon>Bacteria</taxon>
        <taxon>Pseudomonadati</taxon>
        <taxon>Myxococcota</taxon>
        <taxon>Polyangia</taxon>
        <taxon>Nannocystales</taxon>
        <taxon>Nannocystaceae</taxon>
        <taxon>Plesiocystis</taxon>
    </lineage>
</organism>
<evidence type="ECO:0000313" key="3">
    <source>
        <dbReference type="Proteomes" id="UP000005801"/>
    </source>
</evidence>
<dbReference type="Proteomes" id="UP000005801">
    <property type="component" value="Unassembled WGS sequence"/>
</dbReference>